<dbReference type="AlphaFoldDB" id="A0A9X8HFP0"/>
<name>A0A9X8HFP0_APHAT</name>
<dbReference type="InterPro" id="IPR035892">
    <property type="entry name" value="C2_domain_sf"/>
</dbReference>
<sequence>QLVFGMAEKDLAASGGKLLLSVYNHDTLSLGECIGEAEIDLKTYLDGGKKDKRWVPLLLKKTMLNLDVLSNAVHKLALGDNYPDTPQILVELQWIDTRFPAQVHVAVKDDGHDAPPRVLNRKHCEKRLCYGIHAHEIKQGRIFDTKDNAS</sequence>
<gene>
    <name evidence="1" type="ORF">DYB28_011777</name>
</gene>
<dbReference type="SUPFAM" id="SSF49562">
    <property type="entry name" value="C2 domain (Calcium/lipid-binding domain, CaLB)"/>
    <property type="match status" value="1"/>
</dbReference>
<accession>A0A9X8HFP0</accession>
<reference evidence="1 2" key="1">
    <citation type="journal article" date="2018" name="J. Invertebr. Pathol.">
        <title>New genotyping method for the causative agent of crayfish plague (Aphanomyces astaci) based on whole genome data.</title>
        <authorList>
            <person name="Minardi D."/>
            <person name="Studholme D.J."/>
            <person name="van der Giezen M."/>
            <person name="Pretto T."/>
            <person name="Oidtmann B."/>
        </authorList>
    </citation>
    <scope>NUCLEOTIDE SEQUENCE [LARGE SCALE GENOMIC DNA]</scope>
    <source>
        <strain evidence="1 2">KB13</strain>
    </source>
</reference>
<dbReference type="EMBL" id="QUTI01014195">
    <property type="protein sequence ID" value="RLO12191.1"/>
    <property type="molecule type" value="Genomic_DNA"/>
</dbReference>
<comment type="caution">
    <text evidence="1">The sequence shown here is derived from an EMBL/GenBank/DDBJ whole genome shotgun (WGS) entry which is preliminary data.</text>
</comment>
<protein>
    <recommendedName>
        <fullName evidence="3">C2 domain-containing protein</fullName>
    </recommendedName>
</protein>
<feature type="non-terminal residue" evidence="1">
    <location>
        <position position="1"/>
    </location>
</feature>
<dbReference type="CDD" id="cd00030">
    <property type="entry name" value="C2"/>
    <property type="match status" value="1"/>
</dbReference>
<organism evidence="1 2">
    <name type="scientific">Aphanomyces astaci</name>
    <name type="common">Crayfish plague agent</name>
    <dbReference type="NCBI Taxonomy" id="112090"/>
    <lineage>
        <taxon>Eukaryota</taxon>
        <taxon>Sar</taxon>
        <taxon>Stramenopiles</taxon>
        <taxon>Oomycota</taxon>
        <taxon>Saprolegniomycetes</taxon>
        <taxon>Saprolegniales</taxon>
        <taxon>Verrucalvaceae</taxon>
        <taxon>Aphanomyces</taxon>
    </lineage>
</organism>
<evidence type="ECO:0000313" key="1">
    <source>
        <dbReference type="EMBL" id="RLO12191.1"/>
    </source>
</evidence>
<dbReference type="Proteomes" id="UP000275652">
    <property type="component" value="Unassembled WGS sequence"/>
</dbReference>
<proteinExistence type="predicted"/>
<evidence type="ECO:0008006" key="3">
    <source>
        <dbReference type="Google" id="ProtNLM"/>
    </source>
</evidence>
<dbReference type="Gene3D" id="2.60.40.150">
    <property type="entry name" value="C2 domain"/>
    <property type="match status" value="1"/>
</dbReference>
<evidence type="ECO:0000313" key="2">
    <source>
        <dbReference type="Proteomes" id="UP000275652"/>
    </source>
</evidence>